<dbReference type="Pfam" id="PF00497">
    <property type="entry name" value="SBP_bac_3"/>
    <property type="match status" value="1"/>
</dbReference>
<keyword evidence="5" id="KW-1185">Reference proteome</keyword>
<evidence type="ECO:0000313" key="5">
    <source>
        <dbReference type="Proteomes" id="UP000317122"/>
    </source>
</evidence>
<evidence type="ECO:0000256" key="1">
    <source>
        <dbReference type="ARBA" id="ARBA00022729"/>
    </source>
</evidence>
<dbReference type="SMART" id="SM00062">
    <property type="entry name" value="PBPb"/>
    <property type="match status" value="1"/>
</dbReference>
<feature type="domain" description="Solute-binding protein family 3/N-terminal" evidence="3">
    <location>
        <begin position="26"/>
        <end position="255"/>
    </location>
</feature>
<dbReference type="AlphaFoldDB" id="A0A562NTL0"/>
<dbReference type="PANTHER" id="PTHR35936">
    <property type="entry name" value="MEMBRANE-BOUND LYTIC MUREIN TRANSGLYCOSYLASE F"/>
    <property type="match status" value="1"/>
</dbReference>
<feature type="chain" id="PRO_5021931111" evidence="2">
    <location>
        <begin position="25"/>
        <end position="264"/>
    </location>
</feature>
<dbReference type="Proteomes" id="UP000317122">
    <property type="component" value="Unassembled WGS sequence"/>
</dbReference>
<dbReference type="EMBL" id="VLKT01000018">
    <property type="protein sequence ID" value="TWI35495.1"/>
    <property type="molecule type" value="Genomic_DNA"/>
</dbReference>
<feature type="signal peptide" evidence="2">
    <location>
        <begin position="1"/>
        <end position="24"/>
    </location>
</feature>
<dbReference type="InterPro" id="IPR001638">
    <property type="entry name" value="Solute-binding_3/MltF_N"/>
</dbReference>
<sequence length="264" mass="28458">MKPFLKTALVATLIGLSGAFSASAEQIKVGFSPEAYPPFYSQDSSGNWGGWEVDIANAICGEAKLDCVLTPIPWDGLIPALKTKKIDAIMNSMSITDERKKEIDFSDKYYNTPTAVIGAKDQKFDATSEGLKDKTMGVQASTVHAAYAKKHFTDAAEIKEYQTQDEANQDLAAGRIDATQADSIALDAFLKSDQGKACCDLKGYVEPDLEVLGPGVGAGVRQGDTALKDKINAAIKAIRANGKYAEITKKYFDFDIFGDESQSN</sequence>
<evidence type="ECO:0000313" key="4">
    <source>
        <dbReference type="EMBL" id="TWI35495.1"/>
    </source>
</evidence>
<dbReference type="RefSeq" id="WP_145718834.1">
    <property type="nucleotide sequence ID" value="NZ_BSPF01000092.1"/>
</dbReference>
<evidence type="ECO:0000256" key="2">
    <source>
        <dbReference type="SAM" id="SignalP"/>
    </source>
</evidence>
<dbReference type="Gene3D" id="3.40.190.10">
    <property type="entry name" value="Periplasmic binding protein-like II"/>
    <property type="match status" value="2"/>
</dbReference>
<comment type="caution">
    <text evidence="4">The sequence shown here is derived from an EMBL/GenBank/DDBJ whole genome shotgun (WGS) entry which is preliminary data.</text>
</comment>
<proteinExistence type="predicted"/>
<protein>
    <submittedName>
        <fullName evidence="4">Polar amino acid transport system substrate-binding protein</fullName>
    </submittedName>
</protein>
<gene>
    <name evidence="4" type="ORF">IQ26_03186</name>
</gene>
<keyword evidence="1 2" id="KW-0732">Signal</keyword>
<dbReference type="SUPFAM" id="SSF53850">
    <property type="entry name" value="Periplasmic binding protein-like II"/>
    <property type="match status" value="1"/>
</dbReference>
<dbReference type="OrthoDB" id="9807134at2"/>
<accession>A0A562NTL0</accession>
<dbReference type="PANTHER" id="PTHR35936:SF17">
    <property type="entry name" value="ARGININE-BINDING EXTRACELLULAR PROTEIN ARTP"/>
    <property type="match status" value="1"/>
</dbReference>
<reference evidence="4 5" key="1">
    <citation type="journal article" date="2015" name="Stand. Genomic Sci.">
        <title>Genomic Encyclopedia of Bacterial and Archaeal Type Strains, Phase III: the genomes of soil and plant-associated and newly described type strains.</title>
        <authorList>
            <person name="Whitman W.B."/>
            <person name="Woyke T."/>
            <person name="Klenk H.P."/>
            <person name="Zhou Y."/>
            <person name="Lilburn T.G."/>
            <person name="Beck B.J."/>
            <person name="De Vos P."/>
            <person name="Vandamme P."/>
            <person name="Eisen J.A."/>
            <person name="Garrity G."/>
            <person name="Hugenholtz P."/>
            <person name="Kyrpides N.C."/>
        </authorList>
    </citation>
    <scope>NUCLEOTIDE SEQUENCE [LARGE SCALE GENOMIC DNA]</scope>
    <source>
        <strain evidence="4 5">CGMCC 1.2546</strain>
    </source>
</reference>
<organism evidence="4 5">
    <name type="scientific">Mesorhizobium tianshanense</name>
    <dbReference type="NCBI Taxonomy" id="39844"/>
    <lineage>
        <taxon>Bacteria</taxon>
        <taxon>Pseudomonadati</taxon>
        <taxon>Pseudomonadota</taxon>
        <taxon>Alphaproteobacteria</taxon>
        <taxon>Hyphomicrobiales</taxon>
        <taxon>Phyllobacteriaceae</taxon>
        <taxon>Mesorhizobium</taxon>
    </lineage>
</organism>
<name>A0A562NTL0_9HYPH</name>
<evidence type="ECO:0000259" key="3">
    <source>
        <dbReference type="SMART" id="SM00062"/>
    </source>
</evidence>